<keyword evidence="2" id="KW-1185">Reference proteome</keyword>
<protein>
    <submittedName>
        <fullName evidence="1">Uncharacterized protein</fullName>
    </submittedName>
</protein>
<evidence type="ECO:0000313" key="2">
    <source>
        <dbReference type="Proteomes" id="UP000295264"/>
    </source>
</evidence>
<gene>
    <name evidence="1" type="ORF">DBR06_SOUSAS1110184</name>
</gene>
<feature type="non-terminal residue" evidence="1">
    <location>
        <position position="34"/>
    </location>
</feature>
<comment type="caution">
    <text evidence="1">The sequence shown here is derived from an EMBL/GenBank/DDBJ whole genome shotgun (WGS) entry which is preliminary data.</text>
</comment>
<proteinExistence type="predicted"/>
<dbReference type="Proteomes" id="UP000295264">
    <property type="component" value="Unassembled WGS sequence"/>
</dbReference>
<organism evidence="1 2">
    <name type="scientific">Sousa chinensis</name>
    <name type="common">Indo-pacific humpbacked dolphin</name>
    <name type="synonym">Steno chinensis</name>
    <dbReference type="NCBI Taxonomy" id="103600"/>
    <lineage>
        <taxon>Eukaryota</taxon>
        <taxon>Metazoa</taxon>
        <taxon>Chordata</taxon>
        <taxon>Craniata</taxon>
        <taxon>Vertebrata</taxon>
        <taxon>Euteleostomi</taxon>
        <taxon>Mammalia</taxon>
        <taxon>Eutheria</taxon>
        <taxon>Laurasiatheria</taxon>
        <taxon>Artiodactyla</taxon>
        <taxon>Whippomorpha</taxon>
        <taxon>Cetacea</taxon>
        <taxon>Odontoceti</taxon>
        <taxon>Delphinidae</taxon>
        <taxon>Sousa</taxon>
    </lineage>
</organism>
<sequence length="34" mass="3595">FSGRLYPKLDLNLEASSLAMSAKERASANKPASA</sequence>
<evidence type="ECO:0000313" key="1">
    <source>
        <dbReference type="EMBL" id="TEA35809.1"/>
    </source>
</evidence>
<name>A0A484GJS9_SOUCH</name>
<feature type="non-terminal residue" evidence="1">
    <location>
        <position position="1"/>
    </location>
</feature>
<dbReference type="AlphaFoldDB" id="A0A484GJS9"/>
<accession>A0A484GJS9</accession>
<reference evidence="1 2" key="1">
    <citation type="journal article" date="2018" name="Genomics">
        <title>Molecular footprints of inshore aquatic adaptation in Indo-Pacific humpback dolphin (Sousa chinensis).</title>
        <authorList>
            <person name="Ming Y."/>
            <person name="Jian J."/>
            <person name="Yu F."/>
            <person name="Yu X."/>
            <person name="Wang J."/>
            <person name="Liu W."/>
        </authorList>
    </citation>
    <scope>NUCLEOTIDE SEQUENCE [LARGE SCALE GENOMIC DNA]</scope>
    <source>
        <strain evidence="1">MY-2018</strain>
        <tissue evidence="1">Skin</tissue>
    </source>
</reference>
<dbReference type="EMBL" id="QWLN02007139">
    <property type="protein sequence ID" value="TEA35809.1"/>
    <property type="molecule type" value="Genomic_DNA"/>
</dbReference>